<comment type="caution">
    <text evidence="1">The sequence shown here is derived from an EMBL/GenBank/DDBJ whole genome shotgun (WGS) entry which is preliminary data.</text>
</comment>
<reference evidence="1 2" key="1">
    <citation type="submission" date="2019-03" db="EMBL/GenBank/DDBJ databases">
        <title>First draft genome of Liparis tanakae, snailfish: a comprehensive survey of snailfish specific genes.</title>
        <authorList>
            <person name="Kim W."/>
            <person name="Song I."/>
            <person name="Jeong J.-H."/>
            <person name="Kim D."/>
            <person name="Kim S."/>
            <person name="Ryu S."/>
            <person name="Song J.Y."/>
            <person name="Lee S.K."/>
        </authorList>
    </citation>
    <scope>NUCLEOTIDE SEQUENCE [LARGE SCALE GENOMIC DNA]</scope>
    <source>
        <tissue evidence="1">Muscle</tissue>
    </source>
</reference>
<dbReference type="AlphaFoldDB" id="A0A4Z2GYD4"/>
<accession>A0A4Z2GYD4</accession>
<dbReference type="Proteomes" id="UP000314294">
    <property type="component" value="Unassembled WGS sequence"/>
</dbReference>
<evidence type="ECO:0000313" key="2">
    <source>
        <dbReference type="Proteomes" id="UP000314294"/>
    </source>
</evidence>
<keyword evidence="2" id="KW-1185">Reference proteome</keyword>
<proteinExistence type="predicted"/>
<dbReference type="EMBL" id="SRLO01000383">
    <property type="protein sequence ID" value="TNN58301.1"/>
    <property type="molecule type" value="Genomic_DNA"/>
</dbReference>
<protein>
    <submittedName>
        <fullName evidence="1">Uncharacterized protein</fullName>
    </submittedName>
</protein>
<gene>
    <name evidence="1" type="ORF">EYF80_031484</name>
</gene>
<evidence type="ECO:0000313" key="1">
    <source>
        <dbReference type="EMBL" id="TNN58301.1"/>
    </source>
</evidence>
<sequence>MPRLNGSLRLPRRAAGAPNSTVRTKFAQLLKTAYKKQLLCGFQISLVSPVLMKGKYSLEARGRNIRELHWRWGERGRWGEEDSLDNHRAKTTYLKREGGVYTEHDELDAMSAGAQQGGLLGSNGLQCSFSRVGQGVVKTSCYSCRQTDRKRETESREGRRAEELDDKSVLLSQSSCHFLDWSLSQRGLNIWLNLCSHWRLRVVVALFALL</sequence>
<name>A0A4Z2GYD4_9TELE</name>
<organism evidence="1 2">
    <name type="scientific">Liparis tanakae</name>
    <name type="common">Tanaka's snailfish</name>
    <dbReference type="NCBI Taxonomy" id="230148"/>
    <lineage>
        <taxon>Eukaryota</taxon>
        <taxon>Metazoa</taxon>
        <taxon>Chordata</taxon>
        <taxon>Craniata</taxon>
        <taxon>Vertebrata</taxon>
        <taxon>Euteleostomi</taxon>
        <taxon>Actinopterygii</taxon>
        <taxon>Neopterygii</taxon>
        <taxon>Teleostei</taxon>
        <taxon>Neoteleostei</taxon>
        <taxon>Acanthomorphata</taxon>
        <taxon>Eupercaria</taxon>
        <taxon>Perciformes</taxon>
        <taxon>Cottioidei</taxon>
        <taxon>Cottales</taxon>
        <taxon>Liparidae</taxon>
        <taxon>Liparis</taxon>
    </lineage>
</organism>